<dbReference type="InterPro" id="IPR002376">
    <property type="entry name" value="Formyl_transf_N"/>
</dbReference>
<keyword evidence="7" id="KW-1185">Reference proteome</keyword>
<evidence type="ECO:0000313" key="7">
    <source>
        <dbReference type="Proteomes" id="UP001317742"/>
    </source>
</evidence>
<feature type="binding site" evidence="4">
    <location>
        <begin position="94"/>
        <end position="97"/>
    </location>
    <ligand>
        <name>(6R)-10-formyltetrahydrofolate</name>
        <dbReference type="ChEBI" id="CHEBI:195366"/>
    </ligand>
</feature>
<feature type="binding site" evidence="4">
    <location>
        <position position="111"/>
    </location>
    <ligand>
        <name>(6R)-10-formyltetrahydrofolate</name>
        <dbReference type="ChEBI" id="CHEBI:195366"/>
    </ligand>
</feature>
<sequence>MPLPIAVLVSGSGSNLQSIIDRIEAGVLDVEIKLVISNKTDAYGLERARKHDIPTRVLLHTDYDSREAFDTDMVHAIRESGVDKGGVVVMAGFMRIVTHVFLGAFENRVINIHPALLPSFPGVHGQGDAAEYGVKISGCTVHFVDEQMDHGPVIIQAAVPCLPGEGGDALGSRILKMEHRVFPQALQWLAEGRLEIDERFVRLKPANKAMAQQPLADIEPETHALIWPPLEEGF</sequence>
<keyword evidence="2 4" id="KW-0808">Transferase</keyword>
<dbReference type="EMBL" id="AP026709">
    <property type="protein sequence ID" value="BDQ37617.1"/>
    <property type="molecule type" value="Genomic_DNA"/>
</dbReference>
<dbReference type="RefSeq" id="WP_281760135.1">
    <property type="nucleotide sequence ID" value="NZ_AP026709.1"/>
</dbReference>
<dbReference type="Gene3D" id="3.40.50.170">
    <property type="entry name" value="Formyl transferase, N-terminal domain"/>
    <property type="match status" value="1"/>
</dbReference>
<feature type="active site" description="Proton donor" evidence="4">
    <location>
        <position position="113"/>
    </location>
</feature>
<dbReference type="InterPro" id="IPR004607">
    <property type="entry name" value="GART"/>
</dbReference>
<dbReference type="PANTHER" id="PTHR43369:SF2">
    <property type="entry name" value="PHOSPHORIBOSYLGLYCINAMIDE FORMYLTRANSFERASE"/>
    <property type="match status" value="1"/>
</dbReference>
<dbReference type="Proteomes" id="UP001317742">
    <property type="component" value="Chromosome"/>
</dbReference>
<comment type="catalytic activity">
    <reaction evidence="4">
        <text>N(1)-(5-phospho-beta-D-ribosyl)glycinamide + (6R)-10-formyltetrahydrofolate = N(2)-formyl-N(1)-(5-phospho-beta-D-ribosyl)glycinamide + (6S)-5,6,7,8-tetrahydrofolate + H(+)</text>
        <dbReference type="Rhea" id="RHEA:15053"/>
        <dbReference type="ChEBI" id="CHEBI:15378"/>
        <dbReference type="ChEBI" id="CHEBI:57453"/>
        <dbReference type="ChEBI" id="CHEBI:143788"/>
        <dbReference type="ChEBI" id="CHEBI:147286"/>
        <dbReference type="ChEBI" id="CHEBI:195366"/>
        <dbReference type="EC" id="2.1.2.2"/>
    </reaction>
</comment>
<evidence type="ECO:0000256" key="4">
    <source>
        <dbReference type="HAMAP-Rule" id="MF_01930"/>
    </source>
</evidence>
<protein>
    <recommendedName>
        <fullName evidence="4">Phosphoribosylglycinamide formyltransferase</fullName>
        <ecNumber evidence="4">2.1.2.2</ecNumber>
    </recommendedName>
    <alternativeName>
        <fullName evidence="4">5'-phosphoribosylglycinamide transformylase</fullName>
    </alternativeName>
    <alternativeName>
        <fullName evidence="4">GAR transformylase</fullName>
        <shortName evidence="4">GART</shortName>
    </alternativeName>
</protein>
<evidence type="ECO:0000256" key="3">
    <source>
        <dbReference type="ARBA" id="ARBA00022755"/>
    </source>
</evidence>
<evidence type="ECO:0000259" key="5">
    <source>
        <dbReference type="Pfam" id="PF00551"/>
    </source>
</evidence>
<dbReference type="SUPFAM" id="SSF53328">
    <property type="entry name" value="Formyltransferase"/>
    <property type="match status" value="1"/>
</dbReference>
<comment type="pathway">
    <text evidence="1 4">Purine metabolism; IMP biosynthesis via de novo pathway; N(2)-formyl-N(1)-(5-phospho-D-ribosyl)glycinamide from N(1)-(5-phospho-D-ribosyl)glycinamide (10-formyl THF route): step 1/1.</text>
</comment>
<comment type="function">
    <text evidence="4">Catalyzes the transfer of a formyl group from 10-formyltetrahydrofolate to 5-phospho-ribosyl-glycinamide (GAR), producing 5-phospho-ribosyl-N-formylglycinamide (FGAR) and tetrahydrofolate.</text>
</comment>
<feature type="domain" description="Formyl transferase N-terminal" evidence="5">
    <location>
        <begin position="5"/>
        <end position="186"/>
    </location>
</feature>
<accession>A0ABM8B1F1</accession>
<evidence type="ECO:0000313" key="6">
    <source>
        <dbReference type="EMBL" id="BDQ37617.1"/>
    </source>
</evidence>
<reference evidence="6 7" key="1">
    <citation type="submission" date="2022-08" db="EMBL/GenBank/DDBJ databases">
        <title>Genome Sequence of the sulphate-reducing bacterium, Pseudodesulfovibrio sp. SYK.</title>
        <authorList>
            <person name="Kondo R."/>
            <person name="Kataoka T."/>
        </authorList>
    </citation>
    <scope>NUCLEOTIDE SEQUENCE [LARGE SCALE GENOMIC DNA]</scope>
    <source>
        <strain evidence="6 7">SYK</strain>
    </source>
</reference>
<gene>
    <name evidence="4 6" type="primary">purN</name>
    <name evidence="6" type="ORF">SYK_19770</name>
</gene>
<comment type="similarity">
    <text evidence="4">Belongs to the GART family.</text>
</comment>
<feature type="binding site" evidence="4">
    <location>
        <position position="66"/>
    </location>
    <ligand>
        <name>(6R)-10-formyltetrahydrofolate</name>
        <dbReference type="ChEBI" id="CHEBI:195366"/>
    </ligand>
</feature>
<evidence type="ECO:0000256" key="1">
    <source>
        <dbReference type="ARBA" id="ARBA00005054"/>
    </source>
</evidence>
<feature type="site" description="Raises pKa of active site His" evidence="4">
    <location>
        <position position="149"/>
    </location>
</feature>
<dbReference type="InterPro" id="IPR036477">
    <property type="entry name" value="Formyl_transf_N_sf"/>
</dbReference>
<feature type="binding site" evidence="4">
    <location>
        <begin position="13"/>
        <end position="15"/>
    </location>
    <ligand>
        <name>N(1)-(5-phospho-beta-D-ribosyl)glycinamide</name>
        <dbReference type="ChEBI" id="CHEBI:143788"/>
    </ligand>
</feature>
<evidence type="ECO:0000256" key="2">
    <source>
        <dbReference type="ARBA" id="ARBA00022679"/>
    </source>
</evidence>
<organism evidence="6 7">
    <name type="scientific">Pseudodesulfovibrio nedwellii</name>
    <dbReference type="NCBI Taxonomy" id="2973072"/>
    <lineage>
        <taxon>Bacteria</taxon>
        <taxon>Pseudomonadati</taxon>
        <taxon>Thermodesulfobacteriota</taxon>
        <taxon>Desulfovibrionia</taxon>
        <taxon>Desulfovibrionales</taxon>
        <taxon>Desulfovibrionaceae</taxon>
    </lineage>
</organism>
<dbReference type="PANTHER" id="PTHR43369">
    <property type="entry name" value="PHOSPHORIBOSYLGLYCINAMIDE FORMYLTRANSFERASE"/>
    <property type="match status" value="1"/>
</dbReference>
<name>A0ABM8B1F1_9BACT</name>
<dbReference type="Pfam" id="PF00551">
    <property type="entry name" value="Formyl_trans_N"/>
    <property type="match status" value="1"/>
</dbReference>
<dbReference type="CDD" id="cd08645">
    <property type="entry name" value="FMT_core_GART"/>
    <property type="match status" value="1"/>
</dbReference>
<keyword evidence="3 4" id="KW-0658">Purine biosynthesis</keyword>
<dbReference type="EC" id="2.1.2.2" evidence="4"/>
<dbReference type="HAMAP" id="MF_01930">
    <property type="entry name" value="PurN"/>
    <property type="match status" value="1"/>
</dbReference>
<dbReference type="NCBIfam" id="TIGR00639">
    <property type="entry name" value="PurN"/>
    <property type="match status" value="1"/>
</dbReference>
<proteinExistence type="inferred from homology"/>